<dbReference type="PANTHER" id="PTHR13271:SF34">
    <property type="entry name" value="N-LYSINE METHYLTRANSFERASE SETD6"/>
    <property type="match status" value="1"/>
</dbReference>
<evidence type="ECO:0000313" key="1">
    <source>
        <dbReference type="EMBL" id="KAL0065954.1"/>
    </source>
</evidence>
<dbReference type="InterPro" id="IPR046341">
    <property type="entry name" value="SET_dom_sf"/>
</dbReference>
<protein>
    <recommendedName>
        <fullName evidence="3">SET domain-containing protein</fullName>
    </recommendedName>
</protein>
<evidence type="ECO:0000313" key="2">
    <source>
        <dbReference type="Proteomes" id="UP001437256"/>
    </source>
</evidence>
<name>A0ABR2ZXZ3_9AGAR</name>
<dbReference type="CDD" id="cd10527">
    <property type="entry name" value="SET_LSMT"/>
    <property type="match status" value="1"/>
</dbReference>
<dbReference type="EMBL" id="JBBXMP010000041">
    <property type="protein sequence ID" value="KAL0065954.1"/>
    <property type="molecule type" value="Genomic_DNA"/>
</dbReference>
<keyword evidence="2" id="KW-1185">Reference proteome</keyword>
<comment type="caution">
    <text evidence="1">The sequence shown here is derived from an EMBL/GenBank/DDBJ whole genome shotgun (WGS) entry which is preliminary data.</text>
</comment>
<dbReference type="SUPFAM" id="SSF82199">
    <property type="entry name" value="SET domain"/>
    <property type="match status" value="1"/>
</dbReference>
<gene>
    <name evidence="1" type="ORF">AAF712_007081</name>
</gene>
<dbReference type="Proteomes" id="UP001437256">
    <property type="component" value="Unassembled WGS sequence"/>
</dbReference>
<dbReference type="InterPro" id="IPR050600">
    <property type="entry name" value="SETD3_SETD6_MTase"/>
</dbReference>
<dbReference type="PANTHER" id="PTHR13271">
    <property type="entry name" value="UNCHARACTERIZED PUTATIVE METHYLTRANSFERASE"/>
    <property type="match status" value="1"/>
</dbReference>
<organism evidence="1 2">
    <name type="scientific">Marasmius tenuissimus</name>
    <dbReference type="NCBI Taxonomy" id="585030"/>
    <lineage>
        <taxon>Eukaryota</taxon>
        <taxon>Fungi</taxon>
        <taxon>Dikarya</taxon>
        <taxon>Basidiomycota</taxon>
        <taxon>Agaricomycotina</taxon>
        <taxon>Agaricomycetes</taxon>
        <taxon>Agaricomycetidae</taxon>
        <taxon>Agaricales</taxon>
        <taxon>Marasmiineae</taxon>
        <taxon>Marasmiaceae</taxon>
        <taxon>Marasmius</taxon>
    </lineage>
</organism>
<reference evidence="1 2" key="1">
    <citation type="submission" date="2024-05" db="EMBL/GenBank/DDBJ databases">
        <title>A draft genome resource for the thread blight pathogen Marasmius tenuissimus strain MS-2.</title>
        <authorList>
            <person name="Yulfo-Soto G.E."/>
            <person name="Baruah I.K."/>
            <person name="Amoako-Attah I."/>
            <person name="Bukari Y."/>
            <person name="Meinhardt L.W."/>
            <person name="Bailey B.A."/>
            <person name="Cohen S.P."/>
        </authorList>
    </citation>
    <scope>NUCLEOTIDE SEQUENCE [LARGE SCALE GENOMIC DNA]</scope>
    <source>
        <strain evidence="1 2">MS-2</strain>
    </source>
</reference>
<dbReference type="Gene3D" id="3.90.1410.10">
    <property type="entry name" value="set domain protein methyltransferase, domain 1"/>
    <property type="match status" value="1"/>
</dbReference>
<accession>A0ABR2ZXZ3</accession>
<sequence length="455" mass="50842">MKRKRDSSTRSPLSNLLEFCSDFQIQIDSRLHIDYDNAQGKSIGVFLSAKGNEDEDNIPPGTTGISSFHCLALERSRLLYLIPRKVVRIPKKSVLSVKSSSLTKYFGNGYEFAPYGLEAQLELALAVYLEDSKGSASPWHLYLKSLPEKAVDLPMFWATEVIEEEGRNEDVKMALGWMMGSGVYRHLIPLNTRPRKPSLHAYYRAFSLVSSRAFIVDAYHGLAMVPVADAFNHIRDNHVHLETEFDAAAATHPRPKTEIFNTYGANLSNAQLLNQYGFILDANEADFVEFDDDDVLSAVGIAEQSPLVVIRKNWAEQAKSVHLSTLGTELEDSELIYASENAMHLRLSSDGRVSLGMVVLVYVGLEHRGDCLQGWIDALMHLEDEGEGLVKLANTVISLCEGRLNGITQVDVGAMLDDLPASHWRTRAVGMHIMAERSILRSCISSWEEYLQLEH</sequence>
<proteinExistence type="predicted"/>
<evidence type="ECO:0008006" key="3">
    <source>
        <dbReference type="Google" id="ProtNLM"/>
    </source>
</evidence>